<dbReference type="Pfam" id="PF06568">
    <property type="entry name" value="YjiS-like"/>
    <property type="match status" value="1"/>
</dbReference>
<evidence type="ECO:0000259" key="1">
    <source>
        <dbReference type="Pfam" id="PF06568"/>
    </source>
</evidence>
<name>A0ABR5YX63_9GAMM</name>
<dbReference type="InterPro" id="IPR009506">
    <property type="entry name" value="YjiS-like"/>
</dbReference>
<sequence length="72" mass="8509">MDVDMKASLIPTRLTVPSTEPVSLSRLWARFRLRQQTRRALLRMTDDQLKDVGLTRQQAEREATLPFWQLLR</sequence>
<organism evidence="2 3">
    <name type="scientific">Stutzerimonas azotifigens</name>
    <dbReference type="NCBI Taxonomy" id="291995"/>
    <lineage>
        <taxon>Bacteria</taxon>
        <taxon>Pseudomonadati</taxon>
        <taxon>Pseudomonadota</taxon>
        <taxon>Gammaproteobacteria</taxon>
        <taxon>Pseudomonadales</taxon>
        <taxon>Pseudomonadaceae</taxon>
        <taxon>Stutzerimonas</taxon>
    </lineage>
</organism>
<protein>
    <submittedName>
        <fullName evidence="2">DUF1127 domain-containing protein</fullName>
    </submittedName>
</protein>
<accession>A0ABR5YX63</accession>
<keyword evidence="3" id="KW-1185">Reference proteome</keyword>
<proteinExistence type="predicted"/>
<evidence type="ECO:0000313" key="3">
    <source>
        <dbReference type="Proteomes" id="UP000786387"/>
    </source>
</evidence>
<feature type="domain" description="YjiS-like" evidence="1">
    <location>
        <begin position="26"/>
        <end position="60"/>
    </location>
</feature>
<comment type="caution">
    <text evidence="2">The sequence shown here is derived from an EMBL/GenBank/DDBJ whole genome shotgun (WGS) entry which is preliminary data.</text>
</comment>
<dbReference type="EMBL" id="JAAMRF010000002">
    <property type="protein sequence ID" value="MBA1272517.1"/>
    <property type="molecule type" value="Genomic_DNA"/>
</dbReference>
<gene>
    <name evidence="2" type="ORF">G7026_04000</name>
</gene>
<reference evidence="2 3" key="1">
    <citation type="submission" date="2020-02" db="EMBL/GenBank/DDBJ databases">
        <title>Synteny-based analysis reveals conserved mechanism for high triclosan tolerance in Pseudomonas, as well as instances of horizontal transfer.</title>
        <authorList>
            <person name="Mcfarland A.G."/>
            <person name="Bertucci H.K."/>
            <person name="Litmann E."/>
            <person name="Shen J."/>
            <person name="Huttenhower C."/>
            <person name="Hartmann E.M."/>
        </authorList>
    </citation>
    <scope>NUCLEOTIDE SEQUENCE [LARGE SCALE GENOMIC DNA]</scope>
    <source>
        <strain evidence="2 3">115A1</strain>
    </source>
</reference>
<dbReference type="Proteomes" id="UP000786387">
    <property type="component" value="Unassembled WGS sequence"/>
</dbReference>
<evidence type="ECO:0000313" key="2">
    <source>
        <dbReference type="EMBL" id="MBA1272517.1"/>
    </source>
</evidence>